<dbReference type="HOGENOM" id="CLU_012725_0_0_10"/>
<dbReference type="eggNOG" id="COG1520">
    <property type="taxonomic scope" value="Bacteria"/>
</dbReference>
<keyword evidence="1" id="KW-1133">Transmembrane helix</keyword>
<reference evidence="3" key="1">
    <citation type="submission" date="2012-06" db="EMBL/GenBank/DDBJ databases">
        <title>The complete genome of Flexibacter litoralis DSM 6794.</title>
        <authorList>
            <person name="Lucas S."/>
            <person name="Copeland A."/>
            <person name="Lapidus A."/>
            <person name="Glavina del Rio T."/>
            <person name="Dalin E."/>
            <person name="Tice H."/>
            <person name="Bruce D."/>
            <person name="Goodwin L."/>
            <person name="Pitluck S."/>
            <person name="Peters L."/>
            <person name="Ovchinnikova G."/>
            <person name="Lu M."/>
            <person name="Kyrpides N."/>
            <person name="Mavromatis K."/>
            <person name="Ivanova N."/>
            <person name="Brettin T."/>
            <person name="Detter J.C."/>
            <person name="Han C."/>
            <person name="Larimer F."/>
            <person name="Land M."/>
            <person name="Hauser L."/>
            <person name="Markowitz V."/>
            <person name="Cheng J.-F."/>
            <person name="Hugenholtz P."/>
            <person name="Woyke T."/>
            <person name="Wu D."/>
            <person name="Spring S."/>
            <person name="Lang E."/>
            <person name="Kopitz M."/>
            <person name="Brambilla E."/>
            <person name="Klenk H.-P."/>
            <person name="Eisen J.A."/>
        </authorList>
    </citation>
    <scope>NUCLEOTIDE SEQUENCE [LARGE SCALE GENOMIC DNA]</scope>
    <source>
        <strain evidence="3">ATCC 23117 / DSM 6794 / NBRC 15988 / NCIMB 1366 / Sio-4</strain>
    </source>
</reference>
<keyword evidence="1" id="KW-0812">Transmembrane</keyword>
<keyword evidence="1" id="KW-0472">Membrane</keyword>
<feature type="transmembrane region" description="Helical" evidence="1">
    <location>
        <begin position="25"/>
        <end position="44"/>
    </location>
</feature>
<accession>I4AKX1</accession>
<dbReference type="EMBL" id="CP003345">
    <property type="protein sequence ID" value="AFM04606.1"/>
    <property type="molecule type" value="Genomic_DNA"/>
</dbReference>
<evidence type="ECO:0000313" key="2">
    <source>
        <dbReference type="EMBL" id="AFM04606.1"/>
    </source>
</evidence>
<dbReference type="AlphaFoldDB" id="I4AKX1"/>
<evidence type="ECO:0000256" key="1">
    <source>
        <dbReference type="SAM" id="Phobius"/>
    </source>
</evidence>
<dbReference type="Proteomes" id="UP000006054">
    <property type="component" value="Chromosome"/>
</dbReference>
<keyword evidence="3" id="KW-1185">Reference proteome</keyword>
<evidence type="ECO:0000313" key="3">
    <source>
        <dbReference type="Proteomes" id="UP000006054"/>
    </source>
</evidence>
<proteinExistence type="predicted"/>
<gene>
    <name evidence="2" type="ordered locus">Fleli_2229</name>
</gene>
<dbReference type="KEGG" id="fli:Fleli_2229"/>
<dbReference type="STRING" id="880071.Fleli_2229"/>
<organism evidence="2 3">
    <name type="scientific">Bernardetia litoralis (strain ATCC 23117 / DSM 6794 / NBRC 15988 / NCIMB 1366 / Fx l1 / Sio-4)</name>
    <name type="common">Flexibacter litoralis</name>
    <dbReference type="NCBI Taxonomy" id="880071"/>
    <lineage>
        <taxon>Bacteria</taxon>
        <taxon>Pseudomonadati</taxon>
        <taxon>Bacteroidota</taxon>
        <taxon>Cytophagia</taxon>
        <taxon>Cytophagales</taxon>
        <taxon>Bernardetiaceae</taxon>
        <taxon>Bernardetia</taxon>
    </lineage>
</organism>
<name>I4AKX1_BERLS</name>
<protein>
    <submittedName>
        <fullName evidence="2">Uncharacterized protein</fullName>
    </submittedName>
</protein>
<sequence precursor="true">MRLLRFRVWFENQWKIRSQKEKSTLGIAGLLGILLVCTVTFFIWNSNRDASVWELVPNDAILVLETTEAQRMREKIDSLPFWQPFKNLPYLQAYHSRKTVLDSIGRDSLDIMNYLKGRKIYVSLHQTSRTSADVMFFVPMSLKSRIINSLTKKLQEKVPFTHSERLYNDITVHELKYEYEETDKNGEIKARKNSNRKNKTESVIFTYVIYKNFFIGSYTPFLVEDAVRKIANSEGIPFFKENKDLLKLTKIEDDDANLYVSASQIPKLFSLFTDEENTALLSTFDKWAKSAMLDVSLKEHLLLLNGYVLTQEEGSERDYLSILENQKAIDFIDLQQFIPQETALLYRIGLSEPEKYFHDLDDYRKEYLPKQIEAKETLIDNYSFSPTRFLNNIGNEIAVAVLEMPENRKNPEKLAFLKIKSEDGQTEKYKQKAIALLNQLAENSRIEVKNEDGTKSETKPLTEIYEELPITRIEVADFPKKIFGEGFSGFSQSYFTVLESKYIVIGSSFQAIQKLIDDYKNERVWGKMVRQRQFFEQIGTRSTISVIIDLPRSWNWLMTNISPEWRTTLETYKYDLLKVEFLAWQAEGEKKRFASSLIFQQQETTELVAQSKKEEAKTIFKSKLESPPYLVKNHLDRSQEVLVQDDKDMLYLVSKEGKILWNYYLNGTMRPQIYQIDAYKNGKLQYLIATPTKIYLIDRLGRSVSGFPISFPANTFITHLSVIDYDNSKNYRIGVATSQGNVYLYDKTGKSLPGWQPRKVGMALSAPLEHVRAGNRDAMIAIEQNGIVNLLKRNSKSYSDFPLNFNSDITNDFHVDYGNTLSTTEISMLTEAGELIRFNLEGKIMDRKFFEKGEQGAIFTLAADKQREQNFVIARQDSKKLTLYSSEEELLFSKTYDNDGTKLIQYFNFGASIEVIAVTDMHAQKTYLYYTNGTMVGGKPIQSNTTIALFYSEQTSLFTLYRTLGSECQKLVFGR</sequence>